<proteinExistence type="predicted"/>
<dbReference type="GO" id="GO:0005783">
    <property type="term" value="C:endoplasmic reticulum"/>
    <property type="evidence" value="ECO:0007669"/>
    <property type="project" value="TreeGrafter"/>
</dbReference>
<dbReference type="GO" id="GO:0046856">
    <property type="term" value="P:phosphatidylinositol dephosphorylation"/>
    <property type="evidence" value="ECO:0007669"/>
    <property type="project" value="TreeGrafter"/>
</dbReference>
<name>A0A8C1KVT1_CYPCA</name>
<keyword evidence="1" id="KW-0472">Membrane</keyword>
<feature type="domain" description="SAC" evidence="2">
    <location>
        <begin position="131"/>
        <end position="433"/>
    </location>
</feature>
<feature type="transmembrane region" description="Helical" evidence="1">
    <location>
        <begin position="531"/>
        <end position="551"/>
    </location>
</feature>
<evidence type="ECO:0000313" key="3">
    <source>
        <dbReference type="Ensembl" id="ENSCCRP00010053126.1"/>
    </source>
</evidence>
<dbReference type="Ensembl" id="ENSCCRT00010058232.1">
    <property type="protein sequence ID" value="ENSCCRP00010053126.1"/>
    <property type="gene ID" value="ENSCCRG00010021969.1"/>
</dbReference>
<dbReference type="InterPro" id="IPR002013">
    <property type="entry name" value="SAC_dom"/>
</dbReference>
<dbReference type="GO" id="GO:0043812">
    <property type="term" value="F:phosphatidylinositol-4-phosphate phosphatase activity"/>
    <property type="evidence" value="ECO:0007669"/>
    <property type="project" value="TreeGrafter"/>
</dbReference>
<reference evidence="3" key="2">
    <citation type="submission" date="2025-09" db="UniProtKB">
        <authorList>
            <consortium name="Ensembl"/>
        </authorList>
    </citation>
    <scope>IDENTIFICATION</scope>
</reference>
<accession>A0A8C1KVT1</accession>
<feature type="transmembrane region" description="Helical" evidence="1">
    <location>
        <begin position="503"/>
        <end position="525"/>
    </location>
</feature>
<dbReference type="Proteomes" id="UP000694427">
    <property type="component" value="Unplaced"/>
</dbReference>
<reference evidence="3" key="1">
    <citation type="submission" date="2025-08" db="UniProtKB">
        <authorList>
            <consortium name="Ensembl"/>
        </authorList>
    </citation>
    <scope>IDENTIFICATION</scope>
</reference>
<dbReference type="PANTHER" id="PTHR45662">
    <property type="entry name" value="PHOSPHATIDYLINOSITIDE PHOSPHATASE SAC1"/>
    <property type="match status" value="1"/>
</dbReference>
<protein>
    <submittedName>
        <fullName evidence="3">SAC1 like phosphatidylinositide phosphatase b</fullName>
    </submittedName>
</protein>
<evidence type="ECO:0000259" key="2">
    <source>
        <dbReference type="PROSITE" id="PS50275"/>
    </source>
</evidence>
<keyword evidence="4" id="KW-1185">Reference proteome</keyword>
<dbReference type="AlphaFoldDB" id="A0A8C1KVT1"/>
<sequence length="569" mass="64912">VKRHTDVTRECFCVVECNDRHTTPEKFFMEACDDGAGDVLAIDRVSTEMSLAVRKDVPPSAVTRPICGIMGTIRLVAGMYLIVITKKRKVGDLLGHAVWKATDFDIISYKKTVLHLTDAQMQDNKAFLSMINSVLNADGFYFATDYDLTHTLQRLAHTSPEFHEMTLLERVRERRFHKSLSVIAMKSCCINGKIFDWNIISRRSCFRAGVRYYVRGIDSEGHAANFVETEQIVQYNGAKASFVQTRGSIPFYWSQRPNLKYKPKPQISKSINHLDGFQRHFDSQIITYGKQVILNLVNQKGSEKPLEQAFAKMVNRLGNGMIKYVAFDFHKECSRMRWHRLQILVDMVAEMQNEFGYFLVDSDGTVQLQQDGTFRSNCMDCLDRTNVIQSLLARREVNSCLVDLRCHSWPFCSALFPAAWADNANACAKQYTGTGALKTDFTRTGRRTQWGLLMDGWNSMIRYYKNNFSDGFRQDSIDLFLGNYAVEEADMNTPLHEPKDWKFLTLPIIMVVAFSMCIICLLMAGDTWTETLAYVLFWGSASAVTAGVILFNGRDFVDAPKLVQKEKMD</sequence>
<keyword evidence="1" id="KW-1133">Transmembrane helix</keyword>
<dbReference type="PANTHER" id="PTHR45662:SF19">
    <property type="entry name" value="PHOSPHATIDYLINOSITOL-3-PHOSPHATASE SAC1-B"/>
    <property type="match status" value="1"/>
</dbReference>
<evidence type="ECO:0000256" key="1">
    <source>
        <dbReference type="SAM" id="Phobius"/>
    </source>
</evidence>
<dbReference type="PROSITE" id="PS50275">
    <property type="entry name" value="SAC"/>
    <property type="match status" value="1"/>
</dbReference>
<organism evidence="3 4">
    <name type="scientific">Cyprinus carpio</name>
    <name type="common">Common carp</name>
    <dbReference type="NCBI Taxonomy" id="7962"/>
    <lineage>
        <taxon>Eukaryota</taxon>
        <taxon>Metazoa</taxon>
        <taxon>Chordata</taxon>
        <taxon>Craniata</taxon>
        <taxon>Vertebrata</taxon>
        <taxon>Euteleostomi</taxon>
        <taxon>Actinopterygii</taxon>
        <taxon>Neopterygii</taxon>
        <taxon>Teleostei</taxon>
        <taxon>Ostariophysi</taxon>
        <taxon>Cypriniformes</taxon>
        <taxon>Cyprinidae</taxon>
        <taxon>Cyprininae</taxon>
        <taxon>Cyprinus</taxon>
    </lineage>
</organism>
<evidence type="ECO:0000313" key="4">
    <source>
        <dbReference type="Proteomes" id="UP000694427"/>
    </source>
</evidence>
<dbReference type="Pfam" id="PF02383">
    <property type="entry name" value="Syja_N"/>
    <property type="match status" value="1"/>
</dbReference>
<keyword evidence="1" id="KW-0812">Transmembrane</keyword>